<evidence type="ECO:0000313" key="2">
    <source>
        <dbReference type="WBParaSite" id="PSU_v2.g14114.t1"/>
    </source>
</evidence>
<protein>
    <submittedName>
        <fullName evidence="2">Uncharacterized protein</fullName>
    </submittedName>
</protein>
<dbReference type="AlphaFoldDB" id="A0A914Y5S1"/>
<dbReference type="WBParaSite" id="PSU_v2.g14114.t1">
    <property type="protein sequence ID" value="PSU_v2.g14114.t1"/>
    <property type="gene ID" value="PSU_v2.g14114"/>
</dbReference>
<dbReference type="Proteomes" id="UP000887577">
    <property type="component" value="Unplaced"/>
</dbReference>
<organism evidence="1 2">
    <name type="scientific">Panagrolaimus superbus</name>
    <dbReference type="NCBI Taxonomy" id="310955"/>
    <lineage>
        <taxon>Eukaryota</taxon>
        <taxon>Metazoa</taxon>
        <taxon>Ecdysozoa</taxon>
        <taxon>Nematoda</taxon>
        <taxon>Chromadorea</taxon>
        <taxon>Rhabditida</taxon>
        <taxon>Tylenchina</taxon>
        <taxon>Panagrolaimomorpha</taxon>
        <taxon>Panagrolaimoidea</taxon>
        <taxon>Panagrolaimidae</taxon>
        <taxon>Panagrolaimus</taxon>
    </lineage>
</organism>
<evidence type="ECO:0000313" key="1">
    <source>
        <dbReference type="Proteomes" id="UP000887577"/>
    </source>
</evidence>
<accession>A0A914Y5S1</accession>
<name>A0A914Y5S1_9BILA</name>
<keyword evidence="1" id="KW-1185">Reference proteome</keyword>
<reference evidence="2" key="1">
    <citation type="submission" date="2022-11" db="UniProtKB">
        <authorList>
            <consortium name="WormBaseParasite"/>
        </authorList>
    </citation>
    <scope>IDENTIFICATION</scope>
</reference>
<sequence length="97" mass="10679">MMGTDISSGNYAVMLMAQITSIQDPAQAVTAVRNLASRNADIYVIDESHSALPSNLWGILTQNQPYHVINGTVMTDIDELFITFDATLLQDFSNMHC</sequence>
<proteinExistence type="predicted"/>